<organism evidence="5">
    <name type="scientific">Mizugakiibacter sediminis</name>
    <dbReference type="NCBI Taxonomy" id="1475481"/>
    <lineage>
        <taxon>Bacteria</taxon>
        <taxon>Pseudomonadati</taxon>
        <taxon>Pseudomonadota</taxon>
        <taxon>Gammaproteobacteria</taxon>
        <taxon>Lysobacterales</taxon>
        <taxon>Rhodanobacteraceae</taxon>
        <taxon>Mizugakiibacter</taxon>
    </lineage>
</organism>
<reference evidence="5" key="1">
    <citation type="submission" date="2015-08" db="EMBL/GenBank/DDBJ databases">
        <title>Complete DNA Sequence of Pseudomonas syringae pv. actinidiae, the Causal Agent of Kiwifruit Canker Disease.</title>
        <authorList>
            <person name="Rikkerink E.H.A."/>
            <person name="Fineran P.C."/>
        </authorList>
    </citation>
    <scope>NUCLEOTIDE SEQUENCE</scope>
    <source>
        <strain evidence="5">SkMP5</strain>
    </source>
</reference>
<proteinExistence type="predicted"/>
<dbReference type="Pfam" id="PF12833">
    <property type="entry name" value="HTH_18"/>
    <property type="match status" value="1"/>
</dbReference>
<evidence type="ECO:0000256" key="2">
    <source>
        <dbReference type="ARBA" id="ARBA00023125"/>
    </source>
</evidence>
<dbReference type="Gene3D" id="1.10.10.60">
    <property type="entry name" value="Homeodomain-like"/>
    <property type="match status" value="1"/>
</dbReference>
<keyword evidence="2" id="KW-0238">DNA-binding</keyword>
<dbReference type="PROSITE" id="PS01124">
    <property type="entry name" value="HTH_ARAC_FAMILY_2"/>
    <property type="match status" value="1"/>
</dbReference>
<dbReference type="PANTHER" id="PTHR46796:SF15">
    <property type="entry name" value="BLL1074 PROTEIN"/>
    <property type="match status" value="1"/>
</dbReference>
<gene>
    <name evidence="5" type="ORF">MBSD_n1069</name>
</gene>
<evidence type="ECO:0000256" key="3">
    <source>
        <dbReference type="ARBA" id="ARBA00023163"/>
    </source>
</evidence>
<evidence type="ECO:0000313" key="5">
    <source>
        <dbReference type="EMBL" id="GAP65778.1"/>
    </source>
</evidence>
<dbReference type="Proteomes" id="UP000253740">
    <property type="component" value="Unassembled WGS sequence"/>
</dbReference>
<dbReference type="InterPro" id="IPR046532">
    <property type="entry name" value="DUF6597"/>
</dbReference>
<dbReference type="RefSeq" id="WP_062535858.1">
    <property type="nucleotide sequence ID" value="NZ_DF970177.1"/>
</dbReference>
<dbReference type="InterPro" id="IPR009057">
    <property type="entry name" value="Homeodomain-like_sf"/>
</dbReference>
<dbReference type="STRING" id="1475481.GCA_000953855_01089"/>
<dbReference type="PANTHER" id="PTHR46796">
    <property type="entry name" value="HTH-TYPE TRANSCRIPTIONAL ACTIVATOR RHAS-RELATED"/>
    <property type="match status" value="1"/>
</dbReference>
<dbReference type="OrthoDB" id="9809338at2"/>
<evidence type="ECO:0000313" key="6">
    <source>
        <dbReference type="Proteomes" id="UP000253740"/>
    </source>
</evidence>
<dbReference type="SMART" id="SM00342">
    <property type="entry name" value="HTH_ARAC"/>
    <property type="match status" value="1"/>
</dbReference>
<dbReference type="InterPro" id="IPR018060">
    <property type="entry name" value="HTH_AraC"/>
</dbReference>
<keyword evidence="1" id="KW-0805">Transcription regulation</keyword>
<feature type="domain" description="HTH araC/xylS-type" evidence="4">
    <location>
        <begin position="180"/>
        <end position="260"/>
    </location>
</feature>
<accession>A0A0K8QLP2</accession>
<dbReference type="GO" id="GO:0003700">
    <property type="term" value="F:DNA-binding transcription factor activity"/>
    <property type="evidence" value="ECO:0007669"/>
    <property type="project" value="InterPro"/>
</dbReference>
<dbReference type="Pfam" id="PF20240">
    <property type="entry name" value="DUF6597"/>
    <property type="match status" value="1"/>
</dbReference>
<evidence type="ECO:0000259" key="4">
    <source>
        <dbReference type="PROSITE" id="PS01124"/>
    </source>
</evidence>
<dbReference type="InterPro" id="IPR050204">
    <property type="entry name" value="AraC_XylS_family_regulators"/>
</dbReference>
<name>A0A0K8QLP2_9GAMM</name>
<evidence type="ECO:0000256" key="1">
    <source>
        <dbReference type="ARBA" id="ARBA00023015"/>
    </source>
</evidence>
<dbReference type="SUPFAM" id="SSF46689">
    <property type="entry name" value="Homeodomain-like"/>
    <property type="match status" value="1"/>
</dbReference>
<dbReference type="EMBL" id="DF970177">
    <property type="protein sequence ID" value="GAP65778.1"/>
    <property type="molecule type" value="Genomic_DNA"/>
</dbReference>
<protein>
    <submittedName>
        <fullName evidence="5">AraC family transcriptional regulator</fullName>
    </submittedName>
</protein>
<dbReference type="AlphaFoldDB" id="A0A0K8QLP2"/>
<dbReference type="GO" id="GO:0043565">
    <property type="term" value="F:sequence-specific DNA binding"/>
    <property type="evidence" value="ECO:0007669"/>
    <property type="project" value="InterPro"/>
</dbReference>
<keyword evidence="3" id="KW-0804">Transcription</keyword>
<sequence>MGFLAITPAAPLAATIVQIWDWQVAPGPHRLERILPAPGATLIINLHEDATRVYADAPGFPCLRMSGSVLDGPSTRSFVIDTTEQIAVMGVVFRPGGAYPYFRERVDRLCDRHTDLADLLGDGGARLRERLLDAASPQARMAIVQRWLRARVAEPRLHPAVGAAVAGFDRRPDAEGPAAMAKAVGLSPRRFRELFREHVGMGPMRYVRLQRFREVIAATQRRERIDWARVAADAGFHDQAHLVHEFRRFAGMTPGAYLAARDGHVNHIPLP</sequence>
<keyword evidence="6" id="KW-1185">Reference proteome</keyword>